<evidence type="ECO:0000259" key="6">
    <source>
        <dbReference type="Pfam" id="PF05154"/>
    </source>
</evidence>
<name>A0A6L6J698_9RHOB</name>
<evidence type="ECO:0000256" key="1">
    <source>
        <dbReference type="ARBA" id="ARBA00004141"/>
    </source>
</evidence>
<protein>
    <submittedName>
        <fullName evidence="7">NINE protein</fullName>
    </submittedName>
</protein>
<dbReference type="RefSeq" id="WP_155095012.1">
    <property type="nucleotide sequence ID" value="NZ_WMIE01000003.1"/>
</dbReference>
<evidence type="ECO:0000256" key="4">
    <source>
        <dbReference type="ARBA" id="ARBA00023136"/>
    </source>
</evidence>
<dbReference type="InterPro" id="IPR007829">
    <property type="entry name" value="TM2"/>
</dbReference>
<dbReference type="AlphaFoldDB" id="A0A6L6J698"/>
<keyword evidence="4 5" id="KW-0472">Membrane</keyword>
<accession>A0A6L6J698</accession>
<dbReference type="EMBL" id="WMIE01000003">
    <property type="protein sequence ID" value="MTH77632.1"/>
    <property type="molecule type" value="Genomic_DNA"/>
</dbReference>
<keyword evidence="3 5" id="KW-1133">Transmembrane helix</keyword>
<sequence>MSLTTQQQMLVEQRLANDAKSPVVAYLLLIFVGGLGAHRFYLGQIGTAIAMLIMFILGWLTLVIGVGLILLAAVGIWCLVDLFLIPGMIRTDRDALRERYSMQTIQTSPDVSAA</sequence>
<dbReference type="InterPro" id="IPR050932">
    <property type="entry name" value="TM2D1-3-like"/>
</dbReference>
<dbReference type="OrthoDB" id="2004788at2"/>
<feature type="transmembrane region" description="Helical" evidence="5">
    <location>
        <begin position="48"/>
        <end position="80"/>
    </location>
</feature>
<evidence type="ECO:0000256" key="5">
    <source>
        <dbReference type="SAM" id="Phobius"/>
    </source>
</evidence>
<evidence type="ECO:0000256" key="2">
    <source>
        <dbReference type="ARBA" id="ARBA00022692"/>
    </source>
</evidence>
<dbReference type="Proteomes" id="UP000478183">
    <property type="component" value="Unassembled WGS sequence"/>
</dbReference>
<keyword evidence="2 5" id="KW-0812">Transmembrane</keyword>
<dbReference type="PANTHER" id="PTHR21016">
    <property type="entry name" value="BETA-AMYLOID BINDING PROTEIN-RELATED"/>
    <property type="match status" value="1"/>
</dbReference>
<evidence type="ECO:0000313" key="7">
    <source>
        <dbReference type="EMBL" id="MTH77632.1"/>
    </source>
</evidence>
<feature type="transmembrane region" description="Helical" evidence="5">
    <location>
        <begin position="23"/>
        <end position="42"/>
    </location>
</feature>
<dbReference type="PANTHER" id="PTHR21016:SF25">
    <property type="entry name" value="TM2 DOMAIN-CONTAINING PROTEIN DDB_G0277895-RELATED"/>
    <property type="match status" value="1"/>
</dbReference>
<reference evidence="7 8" key="1">
    <citation type="submission" date="2019-11" db="EMBL/GenBank/DDBJ databases">
        <authorList>
            <person name="Dong K."/>
        </authorList>
    </citation>
    <scope>NUCLEOTIDE SEQUENCE [LARGE SCALE GENOMIC DNA]</scope>
    <source>
        <strain evidence="7 8">NBRC 111993</strain>
    </source>
</reference>
<proteinExistence type="predicted"/>
<comment type="subcellular location">
    <subcellularLocation>
        <location evidence="1">Membrane</location>
        <topology evidence="1">Multi-pass membrane protein</topology>
    </subcellularLocation>
</comment>
<comment type="caution">
    <text evidence="7">The sequence shown here is derived from an EMBL/GenBank/DDBJ whole genome shotgun (WGS) entry which is preliminary data.</text>
</comment>
<feature type="domain" description="TM2" evidence="6">
    <location>
        <begin position="20"/>
        <end position="68"/>
    </location>
</feature>
<organism evidence="7 8">
    <name type="scientific">Paracoccus aestuariivivens</name>
    <dbReference type="NCBI Taxonomy" id="1820333"/>
    <lineage>
        <taxon>Bacteria</taxon>
        <taxon>Pseudomonadati</taxon>
        <taxon>Pseudomonadota</taxon>
        <taxon>Alphaproteobacteria</taxon>
        <taxon>Rhodobacterales</taxon>
        <taxon>Paracoccaceae</taxon>
        <taxon>Paracoccus</taxon>
    </lineage>
</organism>
<dbReference type="GO" id="GO:0016020">
    <property type="term" value="C:membrane"/>
    <property type="evidence" value="ECO:0007669"/>
    <property type="project" value="UniProtKB-SubCell"/>
</dbReference>
<evidence type="ECO:0000256" key="3">
    <source>
        <dbReference type="ARBA" id="ARBA00022989"/>
    </source>
</evidence>
<keyword evidence="8" id="KW-1185">Reference proteome</keyword>
<dbReference type="Pfam" id="PF05154">
    <property type="entry name" value="TM2"/>
    <property type="match status" value="1"/>
</dbReference>
<gene>
    <name evidence="7" type="ORF">GL286_07845</name>
</gene>
<evidence type="ECO:0000313" key="8">
    <source>
        <dbReference type="Proteomes" id="UP000478183"/>
    </source>
</evidence>